<dbReference type="GO" id="GO:0046872">
    <property type="term" value="F:metal ion binding"/>
    <property type="evidence" value="ECO:0007669"/>
    <property type="project" value="InterPro"/>
</dbReference>
<keyword evidence="2" id="KW-1185">Reference proteome</keyword>
<gene>
    <name evidence="1" type="ORF">K2173_028221</name>
</gene>
<dbReference type="Gene3D" id="3.30.70.100">
    <property type="match status" value="1"/>
</dbReference>
<accession>A0AAV8U489</accession>
<sequence>MHSVQFCCMVMRINMDCNGCYKKVRRALLDMQELETHLIEKKHCRVTVCGSFIPRDLAIKISRKTNRRVEILEIEEEFGNIDNENDEQGHHLMISPWNPVKVVQNQLQLVYLDEEA</sequence>
<organism evidence="1 2">
    <name type="scientific">Erythroxylum novogranatense</name>
    <dbReference type="NCBI Taxonomy" id="1862640"/>
    <lineage>
        <taxon>Eukaryota</taxon>
        <taxon>Viridiplantae</taxon>
        <taxon>Streptophyta</taxon>
        <taxon>Embryophyta</taxon>
        <taxon>Tracheophyta</taxon>
        <taxon>Spermatophyta</taxon>
        <taxon>Magnoliopsida</taxon>
        <taxon>eudicotyledons</taxon>
        <taxon>Gunneridae</taxon>
        <taxon>Pentapetalae</taxon>
        <taxon>rosids</taxon>
        <taxon>fabids</taxon>
        <taxon>Malpighiales</taxon>
        <taxon>Erythroxylaceae</taxon>
        <taxon>Erythroxylum</taxon>
    </lineage>
</organism>
<evidence type="ECO:0000313" key="2">
    <source>
        <dbReference type="Proteomes" id="UP001159364"/>
    </source>
</evidence>
<dbReference type="EMBL" id="JAIWQS010000002">
    <property type="protein sequence ID" value="KAJ8773044.1"/>
    <property type="molecule type" value="Genomic_DNA"/>
</dbReference>
<dbReference type="AlphaFoldDB" id="A0AAV8U489"/>
<evidence type="ECO:0000313" key="1">
    <source>
        <dbReference type="EMBL" id="KAJ8773044.1"/>
    </source>
</evidence>
<protein>
    <submittedName>
        <fullName evidence="1">Uncharacterized protein</fullName>
    </submittedName>
</protein>
<dbReference type="SUPFAM" id="SSF55008">
    <property type="entry name" value="HMA, heavy metal-associated domain"/>
    <property type="match status" value="1"/>
</dbReference>
<dbReference type="PANTHER" id="PTHR47294:SF3">
    <property type="entry name" value="OS08G0431150 PROTEIN"/>
    <property type="match status" value="1"/>
</dbReference>
<dbReference type="Proteomes" id="UP001159364">
    <property type="component" value="Linkage Group LG02"/>
</dbReference>
<proteinExistence type="predicted"/>
<comment type="caution">
    <text evidence="1">The sequence shown here is derived from an EMBL/GenBank/DDBJ whole genome shotgun (WGS) entry which is preliminary data.</text>
</comment>
<dbReference type="PANTHER" id="PTHR47294">
    <property type="entry name" value="OS08G0431150 PROTEIN"/>
    <property type="match status" value="1"/>
</dbReference>
<dbReference type="InterPro" id="IPR036163">
    <property type="entry name" value="HMA_dom_sf"/>
</dbReference>
<name>A0AAV8U489_9ROSI</name>
<reference evidence="1 2" key="1">
    <citation type="submission" date="2021-09" db="EMBL/GenBank/DDBJ databases">
        <title>Genomic insights and catalytic innovation underlie evolution of tropane alkaloids biosynthesis.</title>
        <authorList>
            <person name="Wang Y.-J."/>
            <person name="Tian T."/>
            <person name="Huang J.-P."/>
            <person name="Huang S.-X."/>
        </authorList>
    </citation>
    <scope>NUCLEOTIDE SEQUENCE [LARGE SCALE GENOMIC DNA]</scope>
    <source>
        <strain evidence="1">KIB-2018</strain>
        <tissue evidence="1">Leaf</tissue>
    </source>
</reference>